<name>A0A232EXS6_9HYME</name>
<gene>
    <name evidence="1" type="ORF">TSAR_010670</name>
</gene>
<organism evidence="1 2">
    <name type="scientific">Trichomalopsis sarcophagae</name>
    <dbReference type="NCBI Taxonomy" id="543379"/>
    <lineage>
        <taxon>Eukaryota</taxon>
        <taxon>Metazoa</taxon>
        <taxon>Ecdysozoa</taxon>
        <taxon>Arthropoda</taxon>
        <taxon>Hexapoda</taxon>
        <taxon>Insecta</taxon>
        <taxon>Pterygota</taxon>
        <taxon>Neoptera</taxon>
        <taxon>Endopterygota</taxon>
        <taxon>Hymenoptera</taxon>
        <taxon>Apocrita</taxon>
        <taxon>Proctotrupomorpha</taxon>
        <taxon>Chalcidoidea</taxon>
        <taxon>Pteromalidae</taxon>
        <taxon>Pteromalinae</taxon>
        <taxon>Trichomalopsis</taxon>
    </lineage>
</organism>
<protein>
    <submittedName>
        <fullName evidence="1">Uncharacterized protein</fullName>
    </submittedName>
</protein>
<evidence type="ECO:0000313" key="1">
    <source>
        <dbReference type="EMBL" id="OXU23181.1"/>
    </source>
</evidence>
<proteinExistence type="predicted"/>
<feature type="non-terminal residue" evidence="1">
    <location>
        <position position="1"/>
    </location>
</feature>
<dbReference type="EMBL" id="NNAY01001702">
    <property type="protein sequence ID" value="OXU23181.1"/>
    <property type="molecule type" value="Genomic_DNA"/>
</dbReference>
<evidence type="ECO:0000313" key="2">
    <source>
        <dbReference type="Proteomes" id="UP000215335"/>
    </source>
</evidence>
<keyword evidence="2" id="KW-1185">Reference proteome</keyword>
<sequence>VVLSFFEFHWPGRIPGAIGGTWKKTPIQETLSPRGRRLLHPLMMHGGMMLIQCRFFARFLLQISAIRLV</sequence>
<comment type="caution">
    <text evidence="1">The sequence shown here is derived from an EMBL/GenBank/DDBJ whole genome shotgun (WGS) entry which is preliminary data.</text>
</comment>
<reference evidence="1 2" key="1">
    <citation type="journal article" date="2017" name="Curr. Biol.">
        <title>The Evolution of Venom by Co-option of Single-Copy Genes.</title>
        <authorList>
            <person name="Martinson E.O."/>
            <person name="Mrinalini"/>
            <person name="Kelkar Y.D."/>
            <person name="Chang C.H."/>
            <person name="Werren J.H."/>
        </authorList>
    </citation>
    <scope>NUCLEOTIDE SEQUENCE [LARGE SCALE GENOMIC DNA]</scope>
    <source>
        <strain evidence="1 2">Alberta</strain>
        <tissue evidence="1">Whole body</tissue>
    </source>
</reference>
<dbReference type="AlphaFoldDB" id="A0A232EXS6"/>
<accession>A0A232EXS6</accession>
<dbReference type="Proteomes" id="UP000215335">
    <property type="component" value="Unassembled WGS sequence"/>
</dbReference>